<accession>A0ABQ0DFB3</accession>
<gene>
    <name evidence="7" type="ORF">ENUP19_0082G0080</name>
</gene>
<dbReference type="Pfam" id="PF14378">
    <property type="entry name" value="PAP2_3"/>
    <property type="match status" value="1"/>
</dbReference>
<feature type="transmembrane region" description="Helical" evidence="5">
    <location>
        <begin position="20"/>
        <end position="37"/>
    </location>
</feature>
<feature type="transmembrane region" description="Helical" evidence="5">
    <location>
        <begin position="43"/>
        <end position="62"/>
    </location>
</feature>
<evidence type="ECO:0000256" key="3">
    <source>
        <dbReference type="ARBA" id="ARBA00022989"/>
    </source>
</evidence>
<name>A0ABQ0DFB3_9EUKA</name>
<sequence>MNKFFNRAHTIVNTFKQNTLNFISLWTVVFGFFTSFISQNFRVVWVCYIYQMALIVFGILYQYTPKILKPIEDLIKMFNCFLLTLGLAFNFISTTEMIKTIRSTFFDQFLVSLDSFLFPHFSKGQISLMVDSSKYFNPTTFHGKLLNDYFELIYITFYIWGYLSFGVCCFEIIIEWWKERNGQINLTHKISKKSRYIEMEYLVICWSCTFSLIFLINIIVPGKSPRLYLQSHYTHSIQGFGFSSWWRNHVDRDDSSGTFPSGHCGETLAVAFGIYYSHKTIGKIVFVMTFLICVSTIWNRYHYLSDLIMGILCSLFGYIIANLHLKKRSL</sequence>
<reference evidence="7 8" key="1">
    <citation type="journal article" date="2019" name="PLoS Negl. Trop. Dis.">
        <title>Whole genome sequencing of Entamoeba nuttalli reveals mammalian host-related molecular signatures and a novel octapeptide-repeat surface protein.</title>
        <authorList>
            <person name="Tanaka M."/>
            <person name="Makiuchi T."/>
            <person name="Komiyama T."/>
            <person name="Shiina T."/>
            <person name="Osaki K."/>
            <person name="Tachibana H."/>
        </authorList>
    </citation>
    <scope>NUCLEOTIDE SEQUENCE [LARGE SCALE GENOMIC DNA]</scope>
    <source>
        <strain evidence="7 8">P19-061405</strain>
    </source>
</reference>
<dbReference type="Gene3D" id="1.20.144.10">
    <property type="entry name" value="Phosphatidic acid phosphatase type 2/haloperoxidase"/>
    <property type="match status" value="1"/>
</dbReference>
<dbReference type="SUPFAM" id="SSF48317">
    <property type="entry name" value="Acid phosphatase/Vanadium-dependent haloperoxidase"/>
    <property type="match status" value="1"/>
</dbReference>
<dbReference type="Proteomes" id="UP001628156">
    <property type="component" value="Unassembled WGS sequence"/>
</dbReference>
<dbReference type="InterPro" id="IPR052185">
    <property type="entry name" value="IPC_Synthase-Related"/>
</dbReference>
<dbReference type="PANTHER" id="PTHR31310">
    <property type="match status" value="1"/>
</dbReference>
<comment type="subcellular location">
    <subcellularLocation>
        <location evidence="1">Membrane</location>
        <topology evidence="1">Multi-pass membrane protein</topology>
    </subcellularLocation>
</comment>
<dbReference type="EMBL" id="BAAFRS010000082">
    <property type="protein sequence ID" value="GAB1221549.1"/>
    <property type="molecule type" value="Genomic_DNA"/>
</dbReference>
<evidence type="ECO:0000313" key="7">
    <source>
        <dbReference type="EMBL" id="GAB1221549.1"/>
    </source>
</evidence>
<feature type="domain" description="Inositolphosphotransferase Aur1/Ipt1" evidence="6">
    <location>
        <begin position="206"/>
        <end position="318"/>
    </location>
</feature>
<protein>
    <recommendedName>
        <fullName evidence="6">Inositolphosphotransferase Aur1/Ipt1 domain-containing protein</fullName>
    </recommendedName>
</protein>
<evidence type="ECO:0000259" key="6">
    <source>
        <dbReference type="Pfam" id="PF14378"/>
    </source>
</evidence>
<evidence type="ECO:0000256" key="1">
    <source>
        <dbReference type="ARBA" id="ARBA00004141"/>
    </source>
</evidence>
<proteinExistence type="predicted"/>
<dbReference type="CDD" id="cd01610">
    <property type="entry name" value="PAP2_like"/>
    <property type="match status" value="1"/>
</dbReference>
<feature type="transmembrane region" description="Helical" evidence="5">
    <location>
        <begin position="74"/>
        <end position="92"/>
    </location>
</feature>
<dbReference type="InterPro" id="IPR026841">
    <property type="entry name" value="Aur1/Ipt1"/>
</dbReference>
<keyword evidence="4 5" id="KW-0472">Membrane</keyword>
<organism evidence="7 8">
    <name type="scientific">Entamoeba nuttalli</name>
    <dbReference type="NCBI Taxonomy" id="412467"/>
    <lineage>
        <taxon>Eukaryota</taxon>
        <taxon>Amoebozoa</taxon>
        <taxon>Evosea</taxon>
        <taxon>Archamoebae</taxon>
        <taxon>Mastigamoebida</taxon>
        <taxon>Entamoebidae</taxon>
        <taxon>Entamoeba</taxon>
    </lineage>
</organism>
<comment type="caution">
    <text evidence="7">The sequence shown here is derived from an EMBL/GenBank/DDBJ whole genome shotgun (WGS) entry which is preliminary data.</text>
</comment>
<dbReference type="InterPro" id="IPR036938">
    <property type="entry name" value="PAP2/HPO_sf"/>
</dbReference>
<keyword evidence="3 5" id="KW-1133">Transmembrane helix</keyword>
<evidence type="ECO:0000313" key="8">
    <source>
        <dbReference type="Proteomes" id="UP001628156"/>
    </source>
</evidence>
<evidence type="ECO:0000256" key="2">
    <source>
        <dbReference type="ARBA" id="ARBA00022692"/>
    </source>
</evidence>
<keyword evidence="8" id="KW-1185">Reference proteome</keyword>
<evidence type="ECO:0000256" key="5">
    <source>
        <dbReference type="SAM" id="Phobius"/>
    </source>
</evidence>
<feature type="transmembrane region" description="Helical" evidence="5">
    <location>
        <begin position="307"/>
        <end position="325"/>
    </location>
</feature>
<evidence type="ECO:0000256" key="4">
    <source>
        <dbReference type="ARBA" id="ARBA00023136"/>
    </source>
</evidence>
<feature type="transmembrane region" description="Helical" evidence="5">
    <location>
        <begin position="201"/>
        <end position="220"/>
    </location>
</feature>
<keyword evidence="2 5" id="KW-0812">Transmembrane</keyword>
<dbReference type="PANTHER" id="PTHR31310:SF7">
    <property type="entry name" value="PA-PHOSPHATASE RELATED-FAMILY PROTEIN DDB_G0268928"/>
    <property type="match status" value="1"/>
</dbReference>
<feature type="transmembrane region" description="Helical" evidence="5">
    <location>
        <begin position="152"/>
        <end position="174"/>
    </location>
</feature>